<sequence>MAVKIVTDSTAYIPDSYIKKYDIHIVSLNVFMGNESLRELDITNEDFYERMNNLTQLPKSSQPIPDEMLNTFTDLVSNGDSLIGIFLSSDMSGTFSSANLIKNMVLEKYPDADINIIDSKTNCMQMGFAVIEAARFAFEGKSVSEIIDRCNLVLKNSKFLFSPNTLEYLKKGGRIGKASALLGSILQIKPILTVNNGITSVFTKVRTRKKAVDSIVKSALEDIESNGLGDIIVHHINCEEEGLALAKILEEKLNTKVQIQSIGPTIGLHVGPGSIGVAYYTNID</sequence>
<dbReference type="PANTHER" id="PTHR33434:SF2">
    <property type="entry name" value="FATTY ACID-BINDING PROTEIN TM_1468"/>
    <property type="match status" value="1"/>
</dbReference>
<dbReference type="Gene3D" id="3.40.50.10170">
    <property type="match status" value="1"/>
</dbReference>
<accession>A0A0C7QUF5</accession>
<reference evidence="2 3" key="1">
    <citation type="submission" date="2015-01" db="EMBL/GenBank/DDBJ databases">
        <authorList>
            <person name="Aslett A.Martin."/>
            <person name="De Silva Nishadi"/>
        </authorList>
    </citation>
    <scope>NUCLEOTIDE SEQUENCE [LARGE SCALE GENOMIC DNA]</scope>
    <source>
        <strain evidence="2 3">R28058</strain>
    </source>
</reference>
<dbReference type="InterPro" id="IPR043168">
    <property type="entry name" value="DegV_C"/>
</dbReference>
<dbReference type="GO" id="GO:0008289">
    <property type="term" value="F:lipid binding"/>
    <property type="evidence" value="ECO:0007669"/>
    <property type="project" value="UniProtKB-KW"/>
</dbReference>
<dbReference type="InterPro" id="IPR003797">
    <property type="entry name" value="DegV"/>
</dbReference>
<protein>
    <submittedName>
        <fullName evidence="2">DegV family protein</fullName>
    </submittedName>
</protein>
<dbReference type="EMBL" id="CEKZ01000003">
    <property type="protein sequence ID" value="CEQ04292.1"/>
    <property type="molecule type" value="Genomic_DNA"/>
</dbReference>
<dbReference type="OrthoDB" id="9780216at2"/>
<name>A0A0C7QUF5_PARSO</name>
<dbReference type="Pfam" id="PF02645">
    <property type="entry name" value="DegV"/>
    <property type="match status" value="1"/>
</dbReference>
<dbReference type="Proteomes" id="UP000049127">
    <property type="component" value="Unassembled WGS sequence"/>
</dbReference>
<dbReference type="PANTHER" id="PTHR33434">
    <property type="entry name" value="DEGV DOMAIN-CONTAINING PROTEIN DR_1986-RELATED"/>
    <property type="match status" value="1"/>
</dbReference>
<keyword evidence="1" id="KW-0446">Lipid-binding</keyword>
<dbReference type="InterPro" id="IPR050270">
    <property type="entry name" value="DegV_domain_contain"/>
</dbReference>
<dbReference type="NCBIfam" id="TIGR00762">
    <property type="entry name" value="DegV"/>
    <property type="match status" value="1"/>
</dbReference>
<dbReference type="Gene3D" id="3.30.1180.10">
    <property type="match status" value="1"/>
</dbReference>
<evidence type="ECO:0000313" key="2">
    <source>
        <dbReference type="EMBL" id="CEQ04292.1"/>
    </source>
</evidence>
<dbReference type="SUPFAM" id="SSF82549">
    <property type="entry name" value="DAK1/DegV-like"/>
    <property type="match status" value="1"/>
</dbReference>
<evidence type="ECO:0000313" key="3">
    <source>
        <dbReference type="Proteomes" id="UP000049127"/>
    </source>
</evidence>
<dbReference type="AlphaFoldDB" id="A0A0C7QUF5"/>
<proteinExistence type="predicted"/>
<dbReference type="PROSITE" id="PS51482">
    <property type="entry name" value="DEGV"/>
    <property type="match status" value="1"/>
</dbReference>
<gene>
    <name evidence="2" type="primary">degV</name>
    <name evidence="2" type="ORF">R28058_20251</name>
</gene>
<organism evidence="2 3">
    <name type="scientific">Paraclostridium sordellii</name>
    <name type="common">Clostridium sordellii</name>
    <dbReference type="NCBI Taxonomy" id="1505"/>
    <lineage>
        <taxon>Bacteria</taxon>
        <taxon>Bacillati</taxon>
        <taxon>Bacillota</taxon>
        <taxon>Clostridia</taxon>
        <taxon>Peptostreptococcales</taxon>
        <taxon>Peptostreptococcaceae</taxon>
        <taxon>Paraclostridium</taxon>
    </lineage>
</organism>
<evidence type="ECO:0000256" key="1">
    <source>
        <dbReference type="ARBA" id="ARBA00023121"/>
    </source>
</evidence>
<dbReference type="RefSeq" id="WP_055336037.1">
    <property type="nucleotide sequence ID" value="NZ_CDNF01000014.1"/>
</dbReference>